<comment type="caution">
    <text evidence="1">The sequence shown here is derived from an EMBL/GenBank/DDBJ whole genome shotgun (WGS) entry which is preliminary data.</text>
</comment>
<evidence type="ECO:0000313" key="1">
    <source>
        <dbReference type="EMBL" id="GAA5186444.1"/>
    </source>
</evidence>
<dbReference type="InterPro" id="IPR012657">
    <property type="entry name" value="23S_rRNA-intervening_sequence"/>
</dbReference>
<dbReference type="PANTHER" id="PTHR38471:SF2">
    <property type="entry name" value="FOUR HELIX BUNDLE PROTEIN"/>
    <property type="match status" value="1"/>
</dbReference>
<gene>
    <name evidence="1" type="ORF">GCM10025772_01980</name>
</gene>
<reference evidence="2" key="1">
    <citation type="journal article" date="2019" name="Int. J. Syst. Evol. Microbiol.">
        <title>The Global Catalogue of Microorganisms (GCM) 10K type strain sequencing project: providing services to taxonomists for standard genome sequencing and annotation.</title>
        <authorList>
            <consortium name="The Broad Institute Genomics Platform"/>
            <consortium name="The Broad Institute Genome Sequencing Center for Infectious Disease"/>
            <person name="Wu L."/>
            <person name="Ma J."/>
        </authorList>
    </citation>
    <scope>NUCLEOTIDE SEQUENCE [LARGE SCALE GENOMIC DNA]</scope>
    <source>
        <strain evidence="2">JCM 18720</strain>
    </source>
</reference>
<dbReference type="NCBIfam" id="TIGR02436">
    <property type="entry name" value="four helix bundle protein"/>
    <property type="match status" value="1"/>
</dbReference>
<name>A0ABP9RSS6_9GAMM</name>
<organism evidence="1 2">
    <name type="scientific">Ferrimonas gelatinilytica</name>
    <dbReference type="NCBI Taxonomy" id="1255257"/>
    <lineage>
        <taxon>Bacteria</taxon>
        <taxon>Pseudomonadati</taxon>
        <taxon>Pseudomonadota</taxon>
        <taxon>Gammaproteobacteria</taxon>
        <taxon>Alteromonadales</taxon>
        <taxon>Ferrimonadaceae</taxon>
        <taxon>Ferrimonas</taxon>
    </lineage>
</organism>
<proteinExistence type="predicted"/>
<protein>
    <submittedName>
        <fullName evidence="1">Four helix bundle protein</fullName>
    </submittedName>
</protein>
<dbReference type="InterPro" id="IPR036583">
    <property type="entry name" value="23S_rRNA_IVS_sf"/>
</dbReference>
<dbReference type="NCBIfam" id="NF008912">
    <property type="entry name" value="PRK12275.1-6"/>
    <property type="match status" value="1"/>
</dbReference>
<dbReference type="SUPFAM" id="SSF158446">
    <property type="entry name" value="IVS-encoded protein-like"/>
    <property type="match status" value="1"/>
</dbReference>
<keyword evidence="2" id="KW-1185">Reference proteome</keyword>
<dbReference type="Pfam" id="PF05635">
    <property type="entry name" value="23S_rRNA_IVP"/>
    <property type="match status" value="1"/>
</dbReference>
<accession>A0ABP9RSS6</accession>
<dbReference type="RefSeq" id="WP_345315164.1">
    <property type="nucleotide sequence ID" value="NZ_BAABLF010000001.1"/>
</dbReference>
<dbReference type="Proteomes" id="UP001501600">
    <property type="component" value="Unassembled WGS sequence"/>
</dbReference>
<sequence length="130" mass="14705">MYKYENLEVWQRAMGLYVDLYGQMANCRDFGFKDQITRSALSIPSNIAEGEERESNQESARFLYFAKGSAGELVTQLLLGREVGLLEQESATRMINEARQISRMLASLIKIRKGSVNEASATYAPEEPRT</sequence>
<evidence type="ECO:0000313" key="2">
    <source>
        <dbReference type="Proteomes" id="UP001501600"/>
    </source>
</evidence>
<dbReference type="Gene3D" id="1.20.1440.60">
    <property type="entry name" value="23S rRNA-intervening sequence"/>
    <property type="match status" value="1"/>
</dbReference>
<dbReference type="PANTHER" id="PTHR38471">
    <property type="entry name" value="FOUR HELIX BUNDLE PROTEIN"/>
    <property type="match status" value="1"/>
</dbReference>
<dbReference type="EMBL" id="BAABLF010000001">
    <property type="protein sequence ID" value="GAA5186444.1"/>
    <property type="molecule type" value="Genomic_DNA"/>
</dbReference>
<dbReference type="CDD" id="cd16377">
    <property type="entry name" value="23S_rRNA_IVP_like"/>
    <property type="match status" value="1"/>
</dbReference>